<keyword evidence="5" id="KW-1185">Reference proteome</keyword>
<reference evidence="5" key="1">
    <citation type="submission" date="2016-10" db="EMBL/GenBank/DDBJ databases">
        <authorList>
            <person name="Varghese N."/>
            <person name="Submissions S."/>
        </authorList>
    </citation>
    <scope>NUCLEOTIDE SEQUENCE [LARGE SCALE GENOMIC DNA]</scope>
    <source>
        <strain evidence="5">ES.061</strain>
    </source>
</reference>
<evidence type="ECO:0000259" key="3">
    <source>
        <dbReference type="Pfam" id="PF02470"/>
    </source>
</evidence>
<keyword evidence="2" id="KW-0812">Transmembrane</keyword>
<dbReference type="RefSeq" id="WP_090326553.1">
    <property type="nucleotide sequence ID" value="NZ_FNSL01000001.1"/>
</dbReference>
<keyword evidence="1" id="KW-0175">Coiled coil</keyword>
<evidence type="ECO:0000256" key="2">
    <source>
        <dbReference type="SAM" id="Phobius"/>
    </source>
</evidence>
<feature type="domain" description="Mce/MlaD" evidence="3">
    <location>
        <begin position="47"/>
        <end position="116"/>
    </location>
</feature>
<dbReference type="Proteomes" id="UP000199064">
    <property type="component" value="Unassembled WGS sequence"/>
</dbReference>
<evidence type="ECO:0000256" key="1">
    <source>
        <dbReference type="SAM" id="Coils"/>
    </source>
</evidence>
<keyword evidence="2" id="KW-1133">Transmembrane helix</keyword>
<dbReference type="EMBL" id="FNSL01000001">
    <property type="protein sequence ID" value="SEB37536.1"/>
    <property type="molecule type" value="Genomic_DNA"/>
</dbReference>
<evidence type="ECO:0000313" key="5">
    <source>
        <dbReference type="Proteomes" id="UP000199064"/>
    </source>
</evidence>
<accession>A0A1H4IV87</accession>
<name>A0A1H4IV87_9HYPH</name>
<keyword evidence="2" id="KW-0472">Membrane</keyword>
<sequence>METRANYVLVGFFTVLVILAAFGFVYWTANIGDRGETAVLRFRIPGSASGLSRGSAVLFNGVKVGDVRRVYLDLSNPSVAIADAEVDRLTPITQSTKADVGLAGLTGTANIELTGGDLNEPNLFDLAEERDTVAEIQASPSAVTNLLQTAQSLLTRADSVVSQLEGFTKDARQPLTDTVKNVQRFSEALERNASGIDTFLANVSSLSETISKVSGQLDSTLKAAEELITSVDRDKIASMVGNFDEFSGRLEKASRNIDTVMTSVDETVRSIGTFSTNANQTLAKLDGVLDSVDPATVKSAVGNFEQASATVNRAAKSIADVSETVDKRKDDIDQFITNASELASQLNKSSVRLDSVLAKLDGMLESGDGDGLMADARETLRSFRKMAETLTVRVDAISGNLERFSGGGLREVESLVRDARRAINRIESAVTDFEQNPQRIITGGDGTIRRYDGRVRR</sequence>
<dbReference type="PANTHER" id="PTHR36698:SF2">
    <property type="entry name" value="MCE_MLAD DOMAIN-CONTAINING PROTEIN"/>
    <property type="match status" value="1"/>
</dbReference>
<feature type="transmembrane region" description="Helical" evidence="2">
    <location>
        <begin position="7"/>
        <end position="27"/>
    </location>
</feature>
<dbReference type="Pfam" id="PF02470">
    <property type="entry name" value="MlaD"/>
    <property type="match status" value="1"/>
</dbReference>
<dbReference type="Gene3D" id="1.10.287.2610">
    <property type="match status" value="1"/>
</dbReference>
<feature type="coiled-coil region" evidence="1">
    <location>
        <begin position="409"/>
        <end position="436"/>
    </location>
</feature>
<dbReference type="PANTHER" id="PTHR36698">
    <property type="entry name" value="BLL5892 PROTEIN"/>
    <property type="match status" value="1"/>
</dbReference>
<dbReference type="AlphaFoldDB" id="A0A1H4IV87"/>
<dbReference type="InterPro" id="IPR003399">
    <property type="entry name" value="Mce/MlaD"/>
</dbReference>
<dbReference type="SUPFAM" id="SSF58100">
    <property type="entry name" value="Bacterial hemolysins"/>
    <property type="match status" value="1"/>
</dbReference>
<organism evidence="4 5">
    <name type="scientific">Nitratireductor aquibiodomus</name>
    <dbReference type="NCBI Taxonomy" id="204799"/>
    <lineage>
        <taxon>Bacteria</taxon>
        <taxon>Pseudomonadati</taxon>
        <taxon>Pseudomonadota</taxon>
        <taxon>Alphaproteobacteria</taxon>
        <taxon>Hyphomicrobiales</taxon>
        <taxon>Phyllobacteriaceae</taxon>
        <taxon>Nitratireductor</taxon>
    </lineage>
</organism>
<protein>
    <submittedName>
        <fullName evidence="4">Phospholipid/cholesterol/gamma-HCH transport system substrate-binding protein</fullName>
    </submittedName>
</protein>
<gene>
    <name evidence="4" type="ORF">SAMN05216452_0573</name>
</gene>
<proteinExistence type="predicted"/>
<evidence type="ECO:0000313" key="4">
    <source>
        <dbReference type="EMBL" id="SEB37536.1"/>
    </source>
</evidence>